<accession>A0AA40EU42</accession>
<organism evidence="2 3">
    <name type="scientific">Schizothecium vesticola</name>
    <dbReference type="NCBI Taxonomy" id="314040"/>
    <lineage>
        <taxon>Eukaryota</taxon>
        <taxon>Fungi</taxon>
        <taxon>Dikarya</taxon>
        <taxon>Ascomycota</taxon>
        <taxon>Pezizomycotina</taxon>
        <taxon>Sordariomycetes</taxon>
        <taxon>Sordariomycetidae</taxon>
        <taxon>Sordariales</taxon>
        <taxon>Schizotheciaceae</taxon>
        <taxon>Schizothecium</taxon>
    </lineage>
</organism>
<dbReference type="InterPro" id="IPR025649">
    <property type="entry name" value="DUF4360"/>
</dbReference>
<dbReference type="Proteomes" id="UP001172155">
    <property type="component" value="Unassembled WGS sequence"/>
</dbReference>
<dbReference type="AlphaFoldDB" id="A0AA40EU42"/>
<feature type="signal peptide" evidence="1">
    <location>
        <begin position="1"/>
        <end position="15"/>
    </location>
</feature>
<proteinExistence type="predicted"/>
<dbReference type="EMBL" id="JAUKUD010000004">
    <property type="protein sequence ID" value="KAK0745602.1"/>
    <property type="molecule type" value="Genomic_DNA"/>
</dbReference>
<keyword evidence="3" id="KW-1185">Reference proteome</keyword>
<gene>
    <name evidence="2" type="ORF">B0T18DRAFT_390197</name>
</gene>
<evidence type="ECO:0000256" key="1">
    <source>
        <dbReference type="SAM" id="SignalP"/>
    </source>
</evidence>
<dbReference type="PANTHER" id="PTHR38847:SF1">
    <property type="entry name" value="PSEUDOURIDINE SYNTHASE RSUA_RLUA-LIKE DOMAIN-CONTAINING PROTEIN"/>
    <property type="match status" value="1"/>
</dbReference>
<dbReference type="PANTHER" id="PTHR38847">
    <property type="match status" value="1"/>
</dbReference>
<evidence type="ECO:0000313" key="2">
    <source>
        <dbReference type="EMBL" id="KAK0745602.1"/>
    </source>
</evidence>
<dbReference type="Pfam" id="PF14273">
    <property type="entry name" value="DUF4360"/>
    <property type="match status" value="1"/>
</dbReference>
<name>A0AA40EU42_9PEZI</name>
<evidence type="ECO:0008006" key="4">
    <source>
        <dbReference type="Google" id="ProtNLM"/>
    </source>
</evidence>
<sequence>MKFFHFLALPALAAAAVMVERQTAGGVQVVTAHSISNGQGSGCPESHFGVLQKGDYITLKFDMYRAELYPTNRSDISNLFCDYEVTLRFPEGCTSGIVDAIPRGAIRLQRGFQSQFESTYVLSPGPGRGIEHKTGYKSDSYDAPEREWADWMKVHPVPVTAQVASGGQRDFTFTARSRLFLVAPSFSPDESASFSMDSLDIKVRDMVTSKC</sequence>
<feature type="chain" id="PRO_5041435039" description="Secreted protein" evidence="1">
    <location>
        <begin position="16"/>
        <end position="211"/>
    </location>
</feature>
<comment type="caution">
    <text evidence="2">The sequence shown here is derived from an EMBL/GenBank/DDBJ whole genome shotgun (WGS) entry which is preliminary data.</text>
</comment>
<reference evidence="2" key="1">
    <citation type="submission" date="2023-06" db="EMBL/GenBank/DDBJ databases">
        <title>Genome-scale phylogeny and comparative genomics of the fungal order Sordariales.</title>
        <authorList>
            <consortium name="Lawrence Berkeley National Laboratory"/>
            <person name="Hensen N."/>
            <person name="Bonometti L."/>
            <person name="Westerberg I."/>
            <person name="Brannstrom I.O."/>
            <person name="Guillou S."/>
            <person name="Cros-Aarteil S."/>
            <person name="Calhoun S."/>
            <person name="Haridas S."/>
            <person name="Kuo A."/>
            <person name="Mondo S."/>
            <person name="Pangilinan J."/>
            <person name="Riley R."/>
            <person name="LaButti K."/>
            <person name="Andreopoulos B."/>
            <person name="Lipzen A."/>
            <person name="Chen C."/>
            <person name="Yanf M."/>
            <person name="Daum C."/>
            <person name="Ng V."/>
            <person name="Clum A."/>
            <person name="Steindorff A."/>
            <person name="Ohm R."/>
            <person name="Martin F."/>
            <person name="Silar P."/>
            <person name="Natvig D."/>
            <person name="Lalanne C."/>
            <person name="Gautier V."/>
            <person name="Ament-velasquez S.L."/>
            <person name="Kruys A."/>
            <person name="Hutchinson M.I."/>
            <person name="Powell A.J."/>
            <person name="Barry K."/>
            <person name="Miller A.N."/>
            <person name="Grigoriev I.V."/>
            <person name="Debuchy R."/>
            <person name="Gladieux P."/>
            <person name="Thoren M.H."/>
            <person name="Johannesson H."/>
        </authorList>
    </citation>
    <scope>NUCLEOTIDE SEQUENCE</scope>
    <source>
        <strain evidence="2">SMH3187-1</strain>
    </source>
</reference>
<keyword evidence="1" id="KW-0732">Signal</keyword>
<protein>
    <recommendedName>
        <fullName evidence="4">Secreted protein</fullName>
    </recommendedName>
</protein>
<evidence type="ECO:0000313" key="3">
    <source>
        <dbReference type="Proteomes" id="UP001172155"/>
    </source>
</evidence>